<evidence type="ECO:0000256" key="1">
    <source>
        <dbReference type="ARBA" id="ARBA00023015"/>
    </source>
</evidence>
<dbReference type="SUPFAM" id="SSF100950">
    <property type="entry name" value="NagB/RpiA/CoA transferase-like"/>
    <property type="match status" value="1"/>
</dbReference>
<dbReference type="Pfam" id="PF08220">
    <property type="entry name" value="HTH_DeoR"/>
    <property type="match status" value="1"/>
</dbReference>
<sequence length="237" mass="26119">MEILERDQTVRLETLMSLIETSESTIRRDLDELEAEGKLMRVHGGAELRQGLQDELTNQQKSVKNSHEKARIAEVACQMISKRDVVFIDAGTTTEFLIEKLHHLDVTVVTNSIHHAAALVDKGIKTIIIGGTVKLSTDASVGQMAVEQVNQLNLDKAFIGMNGIDNDFLTTPDLDEAAIKRAVIANSQQTFVLADASKLGQKAFVKVDTVDKVAIITEKCETAVLQELQKKTRVIEV</sequence>
<dbReference type="PRINTS" id="PR00037">
    <property type="entry name" value="HTHLACR"/>
</dbReference>
<evidence type="ECO:0000256" key="2">
    <source>
        <dbReference type="ARBA" id="ARBA00023163"/>
    </source>
</evidence>
<protein>
    <submittedName>
        <fullName evidence="4">Fructose repressor</fullName>
    </submittedName>
</protein>
<dbReference type="InterPro" id="IPR014036">
    <property type="entry name" value="DeoR-like_C"/>
</dbReference>
<evidence type="ECO:0000313" key="5">
    <source>
        <dbReference type="Proteomes" id="UP000254924"/>
    </source>
</evidence>
<dbReference type="Proteomes" id="UP000254924">
    <property type="component" value="Unassembled WGS sequence"/>
</dbReference>
<dbReference type="Gene3D" id="3.40.50.1360">
    <property type="match status" value="1"/>
</dbReference>
<keyword evidence="1" id="KW-0805">Transcription regulation</keyword>
<dbReference type="AlphaFoldDB" id="A0A380KDJ4"/>
<dbReference type="SUPFAM" id="SSF46785">
    <property type="entry name" value="Winged helix' DNA-binding domain"/>
    <property type="match status" value="1"/>
</dbReference>
<dbReference type="SMART" id="SM01134">
    <property type="entry name" value="DeoRC"/>
    <property type="match status" value="1"/>
</dbReference>
<keyword evidence="5" id="KW-1185">Reference proteome</keyword>
<name>A0A380KDJ4_9STRE</name>
<evidence type="ECO:0000313" key="4">
    <source>
        <dbReference type="EMBL" id="SUN62290.1"/>
    </source>
</evidence>
<gene>
    <name evidence="4" type="primary">lacR_2</name>
    <name evidence="4" type="ORF">NCTC12224_01795</name>
</gene>
<dbReference type="InterPro" id="IPR001034">
    <property type="entry name" value="DeoR_HTH"/>
</dbReference>
<proteinExistence type="predicted"/>
<accession>A0A380KDJ4</accession>
<dbReference type="GO" id="GO:0003700">
    <property type="term" value="F:DNA-binding transcription factor activity"/>
    <property type="evidence" value="ECO:0007669"/>
    <property type="project" value="InterPro"/>
</dbReference>
<dbReference type="SMART" id="SM00420">
    <property type="entry name" value="HTH_DEOR"/>
    <property type="match status" value="1"/>
</dbReference>
<dbReference type="PANTHER" id="PTHR30363">
    <property type="entry name" value="HTH-TYPE TRANSCRIPTIONAL REGULATOR SRLR-RELATED"/>
    <property type="match status" value="1"/>
</dbReference>
<dbReference type="EMBL" id="UHFN01000007">
    <property type="protein sequence ID" value="SUN62290.1"/>
    <property type="molecule type" value="Genomic_DNA"/>
</dbReference>
<dbReference type="PANTHER" id="PTHR30363:SF56">
    <property type="entry name" value="TRANSCRIPTIONAL REGULATOR, DEOR FAMILY"/>
    <property type="match status" value="1"/>
</dbReference>
<feature type="domain" description="HTH deoR-type" evidence="3">
    <location>
        <begin position="1"/>
        <end position="48"/>
    </location>
</feature>
<dbReference type="InterPro" id="IPR050313">
    <property type="entry name" value="Carb_Metab_HTH_regulators"/>
</dbReference>
<reference evidence="4 5" key="1">
    <citation type="submission" date="2018-06" db="EMBL/GenBank/DDBJ databases">
        <authorList>
            <consortium name="Pathogen Informatics"/>
            <person name="Doyle S."/>
        </authorList>
    </citation>
    <scope>NUCLEOTIDE SEQUENCE [LARGE SCALE GENOMIC DNA]</scope>
    <source>
        <strain evidence="4 5">NCTC12224</strain>
    </source>
</reference>
<keyword evidence="2" id="KW-0804">Transcription</keyword>
<dbReference type="InterPro" id="IPR036390">
    <property type="entry name" value="WH_DNA-bd_sf"/>
</dbReference>
<organism evidence="4 5">
    <name type="scientific">Streptococcus hyointestinalis</name>
    <dbReference type="NCBI Taxonomy" id="1337"/>
    <lineage>
        <taxon>Bacteria</taxon>
        <taxon>Bacillati</taxon>
        <taxon>Bacillota</taxon>
        <taxon>Bacilli</taxon>
        <taxon>Lactobacillales</taxon>
        <taxon>Streptococcaceae</taxon>
        <taxon>Streptococcus</taxon>
    </lineage>
</organism>
<dbReference type="InterPro" id="IPR037171">
    <property type="entry name" value="NagB/RpiA_transferase-like"/>
</dbReference>
<dbReference type="PROSITE" id="PS51000">
    <property type="entry name" value="HTH_DEOR_2"/>
    <property type="match status" value="1"/>
</dbReference>
<evidence type="ECO:0000259" key="3">
    <source>
        <dbReference type="PROSITE" id="PS51000"/>
    </source>
</evidence>
<dbReference type="Pfam" id="PF00455">
    <property type="entry name" value="DeoRC"/>
    <property type="match status" value="1"/>
</dbReference>
<dbReference type="OrthoDB" id="9797223at2"/>